<organism evidence="1">
    <name type="scientific">uncultured bacterium</name>
    <name type="common">gcode 4</name>
    <dbReference type="NCBI Taxonomy" id="1234023"/>
    <lineage>
        <taxon>Bacteria</taxon>
        <taxon>environmental samples</taxon>
    </lineage>
</organism>
<evidence type="ECO:0000313" key="1">
    <source>
        <dbReference type="EMBL" id="EKE29675.1"/>
    </source>
</evidence>
<evidence type="ECO:0008006" key="2">
    <source>
        <dbReference type="Google" id="ProtNLM"/>
    </source>
</evidence>
<protein>
    <recommendedName>
        <fullName evidence="2">HD domain-containing protein</fullName>
    </recommendedName>
</protein>
<gene>
    <name evidence="1" type="ORF">ACD_2C00122G0002</name>
</gene>
<dbReference type="AlphaFoldDB" id="K2H1I2"/>
<dbReference type="EMBL" id="AMFJ01000122">
    <property type="protein sequence ID" value="EKE29675.1"/>
    <property type="molecule type" value="Genomic_DNA"/>
</dbReference>
<sequence>MHNIISSRKEAQEVKLRKLVDYLVTDTKERILNLAFPEILEQRWFWKWRFHKWDVFDHTRQTIMNYQAMDFLPERIKEFLKIRIDGISKNTLLSIAMAFHDSWKLSQFRLNWRSRWHAEYTIANQIDAIADRFHLTENQKEFIWNIIRYHDVPPENMGIFEEIIKAKGIFIEYLIIAYCDMYATMGIECTKEELYKRREVVERKLQEVR</sequence>
<comment type="caution">
    <text evidence="1">The sequence shown here is derived from an EMBL/GenBank/DDBJ whole genome shotgun (WGS) entry which is preliminary data.</text>
</comment>
<proteinExistence type="predicted"/>
<name>K2H1I2_9BACT</name>
<reference evidence="1" key="1">
    <citation type="journal article" date="2012" name="Science">
        <title>Fermentation, hydrogen, and sulfur metabolism in multiple uncultivated bacterial phyla.</title>
        <authorList>
            <person name="Wrighton K.C."/>
            <person name="Thomas B.C."/>
            <person name="Sharon I."/>
            <person name="Miller C.S."/>
            <person name="Castelle C.J."/>
            <person name="VerBerkmoes N.C."/>
            <person name="Wilkins M.J."/>
            <person name="Hettich R.L."/>
            <person name="Lipton M.S."/>
            <person name="Williams K.H."/>
            <person name="Long P.E."/>
            <person name="Banfield J.F."/>
        </authorList>
    </citation>
    <scope>NUCLEOTIDE SEQUENCE [LARGE SCALE GENOMIC DNA]</scope>
</reference>
<dbReference type="SUPFAM" id="SSF109604">
    <property type="entry name" value="HD-domain/PDEase-like"/>
    <property type="match status" value="1"/>
</dbReference>
<accession>K2H1I2</accession>